<feature type="transmembrane region" description="Helical" evidence="5">
    <location>
        <begin position="126"/>
        <end position="151"/>
    </location>
</feature>
<dbReference type="GO" id="GO:0015031">
    <property type="term" value="P:protein transport"/>
    <property type="evidence" value="ECO:0007669"/>
    <property type="project" value="InterPro"/>
</dbReference>
<dbReference type="Ensembl" id="ENSEBUT00000011392.1">
    <property type="protein sequence ID" value="ENSEBUP00000010837.1"/>
    <property type="gene ID" value="ENSEBUG00000006955.1"/>
</dbReference>
<evidence type="ECO:0000256" key="4">
    <source>
        <dbReference type="ARBA" id="ARBA00023136"/>
    </source>
</evidence>
<evidence type="ECO:0000256" key="3">
    <source>
        <dbReference type="ARBA" id="ARBA00022989"/>
    </source>
</evidence>
<evidence type="ECO:0000256" key="6">
    <source>
        <dbReference type="SAM" id="MobiDB-lite"/>
    </source>
</evidence>
<feature type="compositionally biased region" description="Basic and acidic residues" evidence="6">
    <location>
        <begin position="68"/>
        <end position="82"/>
    </location>
</feature>
<keyword evidence="5" id="KW-0813">Transport</keyword>
<keyword evidence="4 5" id="KW-0472">Membrane</keyword>
<reference evidence="7" key="2">
    <citation type="submission" date="2025-09" db="UniProtKB">
        <authorList>
            <consortium name="Ensembl"/>
        </authorList>
    </citation>
    <scope>IDENTIFICATION</scope>
</reference>
<dbReference type="PANTHER" id="PTHR10687:SF2">
    <property type="entry name" value="SECRETORY CARRIER-ASSOCIATED MEMBRANE PROTEIN"/>
    <property type="match status" value="1"/>
</dbReference>
<feature type="compositionally biased region" description="Low complexity" evidence="6">
    <location>
        <begin position="20"/>
        <end position="31"/>
    </location>
</feature>
<feature type="transmembrane region" description="Helical" evidence="5">
    <location>
        <begin position="193"/>
        <end position="214"/>
    </location>
</feature>
<organism evidence="7 8">
    <name type="scientific">Eptatretus burgeri</name>
    <name type="common">Inshore hagfish</name>
    <dbReference type="NCBI Taxonomy" id="7764"/>
    <lineage>
        <taxon>Eukaryota</taxon>
        <taxon>Metazoa</taxon>
        <taxon>Chordata</taxon>
        <taxon>Craniata</taxon>
        <taxon>Vertebrata</taxon>
        <taxon>Cyclostomata</taxon>
        <taxon>Myxini</taxon>
        <taxon>Myxiniformes</taxon>
        <taxon>Myxinidae</taxon>
        <taxon>Eptatretinae</taxon>
        <taxon>Eptatretus</taxon>
    </lineage>
</organism>
<evidence type="ECO:0000313" key="7">
    <source>
        <dbReference type="Ensembl" id="ENSEBUP00000010837.1"/>
    </source>
</evidence>
<evidence type="ECO:0000256" key="2">
    <source>
        <dbReference type="ARBA" id="ARBA00022692"/>
    </source>
</evidence>
<proteinExistence type="inferred from homology"/>
<dbReference type="GO" id="GO:0032588">
    <property type="term" value="C:trans-Golgi network membrane"/>
    <property type="evidence" value="ECO:0007669"/>
    <property type="project" value="TreeGrafter"/>
</dbReference>
<dbReference type="GeneTree" id="ENSGT00940000156476"/>
<dbReference type="GO" id="GO:0055038">
    <property type="term" value="C:recycling endosome membrane"/>
    <property type="evidence" value="ECO:0007669"/>
    <property type="project" value="TreeGrafter"/>
</dbReference>
<comment type="similarity">
    <text evidence="5">Belongs to the SCAMP family.</text>
</comment>
<dbReference type="InterPro" id="IPR007273">
    <property type="entry name" value="SCAMP"/>
</dbReference>
<name>A0A8C4Q6K9_EPTBU</name>
<evidence type="ECO:0000256" key="5">
    <source>
        <dbReference type="RuleBase" id="RU363122"/>
    </source>
</evidence>
<accession>A0A8C4Q6K9</accession>
<evidence type="ECO:0000313" key="8">
    <source>
        <dbReference type="Proteomes" id="UP000694388"/>
    </source>
</evidence>
<feature type="transmembrane region" description="Helical" evidence="5">
    <location>
        <begin position="163"/>
        <end position="181"/>
    </location>
</feature>
<keyword evidence="2 5" id="KW-0812">Transmembrane</keyword>
<feature type="region of interest" description="Disordered" evidence="6">
    <location>
        <begin position="1"/>
        <end position="92"/>
    </location>
</feature>
<keyword evidence="8" id="KW-1185">Reference proteome</keyword>
<protein>
    <recommendedName>
        <fullName evidence="5">Secretory carrier-associated membrane protein</fullName>
        <shortName evidence="5">Secretory carrier membrane protein</shortName>
    </recommendedName>
</protein>
<dbReference type="Pfam" id="PF04144">
    <property type="entry name" value="SCAMP"/>
    <property type="match status" value="1"/>
</dbReference>
<dbReference type="AlphaFoldDB" id="A0A8C4Q6K9"/>
<comment type="subcellular location">
    <subcellularLocation>
        <location evidence="1 5">Membrane</location>
        <topology evidence="1 5">Multi-pass membrane protein</topology>
    </subcellularLocation>
</comment>
<dbReference type="OMA" id="EPVDQYN"/>
<sequence>MADFDPNPFADPAAVNPFQGTTIPATTPAGPDDLAKTQPAVMQPTEEPSYTPQGTVPVPEQLRQQQQELERKAAELDRREQELQDLSSGTSKNNWPPLPSFCPVKPCFYQDFALEIPLEFQRTVKILYYLWIFHVVTLLLNVLGTLAWFIAKPDRGIDFGMSILWVVLFVPCSFFCWYRPVYKAFRSDSSFNFFLFFFVFAAQFVIHIIQALGLKGWGNCGWISAIDELRSDTAPGAIMIIIAILFTISAVFSLIMLKRVHSRYRHTDASFQKAQEEFAQGVFSNRNVQNAAVSGVRRAV</sequence>
<dbReference type="Proteomes" id="UP000694388">
    <property type="component" value="Unplaced"/>
</dbReference>
<feature type="transmembrane region" description="Helical" evidence="5">
    <location>
        <begin position="234"/>
        <end position="257"/>
    </location>
</feature>
<evidence type="ECO:0000256" key="1">
    <source>
        <dbReference type="ARBA" id="ARBA00004141"/>
    </source>
</evidence>
<dbReference type="PANTHER" id="PTHR10687">
    <property type="entry name" value="SECRETORY CARRIER-ASSOCIATED MEMBRANE PROTEIN SCAMP"/>
    <property type="match status" value="1"/>
</dbReference>
<keyword evidence="3 5" id="KW-1133">Transmembrane helix</keyword>
<reference evidence="7" key="1">
    <citation type="submission" date="2025-08" db="UniProtKB">
        <authorList>
            <consortium name="Ensembl"/>
        </authorList>
    </citation>
    <scope>IDENTIFICATION</scope>
</reference>